<dbReference type="EMBL" id="LAZR01048133">
    <property type="protein sequence ID" value="KKK92625.1"/>
    <property type="molecule type" value="Genomic_DNA"/>
</dbReference>
<dbReference type="InterPro" id="IPR011765">
    <property type="entry name" value="Pept_M16_N"/>
</dbReference>
<evidence type="ECO:0000259" key="2">
    <source>
        <dbReference type="Pfam" id="PF00675"/>
    </source>
</evidence>
<name>A0A0F9A3B7_9ZZZZ</name>
<evidence type="ECO:0000256" key="1">
    <source>
        <dbReference type="ARBA" id="ARBA00007261"/>
    </source>
</evidence>
<comment type="caution">
    <text evidence="3">The sequence shown here is derived from an EMBL/GenBank/DDBJ whole genome shotgun (WGS) entry which is preliminary data.</text>
</comment>
<protein>
    <recommendedName>
        <fullName evidence="2">Peptidase M16 N-terminal domain-containing protein</fullName>
    </recommendedName>
</protein>
<dbReference type="PANTHER" id="PTHR11851:SF49">
    <property type="entry name" value="MITOCHONDRIAL-PROCESSING PEPTIDASE SUBUNIT ALPHA"/>
    <property type="match status" value="1"/>
</dbReference>
<reference evidence="3" key="1">
    <citation type="journal article" date="2015" name="Nature">
        <title>Complex archaea that bridge the gap between prokaryotes and eukaryotes.</title>
        <authorList>
            <person name="Spang A."/>
            <person name="Saw J.H."/>
            <person name="Jorgensen S.L."/>
            <person name="Zaremba-Niedzwiedzka K."/>
            <person name="Martijn J."/>
            <person name="Lind A.E."/>
            <person name="van Eijk R."/>
            <person name="Schleper C."/>
            <person name="Guy L."/>
            <person name="Ettema T.J."/>
        </authorList>
    </citation>
    <scope>NUCLEOTIDE SEQUENCE</scope>
</reference>
<dbReference type="GO" id="GO:0046872">
    <property type="term" value="F:metal ion binding"/>
    <property type="evidence" value="ECO:0007669"/>
    <property type="project" value="InterPro"/>
</dbReference>
<dbReference type="Pfam" id="PF00675">
    <property type="entry name" value="Peptidase_M16"/>
    <property type="match status" value="1"/>
</dbReference>
<feature type="domain" description="Peptidase M16 N-terminal" evidence="2">
    <location>
        <begin position="20"/>
        <end position="122"/>
    </location>
</feature>
<accession>A0A0F9A3B7</accession>
<dbReference type="AlphaFoldDB" id="A0A0F9A3B7"/>
<proteinExistence type="inferred from homology"/>
<dbReference type="InterPro" id="IPR011249">
    <property type="entry name" value="Metalloenz_LuxS/M16"/>
</dbReference>
<gene>
    <name evidence="3" type="ORF">LCGC14_2701050</name>
</gene>
<organism evidence="3">
    <name type="scientific">marine sediment metagenome</name>
    <dbReference type="NCBI Taxonomy" id="412755"/>
    <lineage>
        <taxon>unclassified sequences</taxon>
        <taxon>metagenomes</taxon>
        <taxon>ecological metagenomes</taxon>
    </lineage>
</organism>
<dbReference type="PANTHER" id="PTHR11851">
    <property type="entry name" value="METALLOPROTEASE"/>
    <property type="match status" value="1"/>
</dbReference>
<sequence>MQKKIEITNNITLMIDPVETSDAFSFGLWLDLGSRDEKEFEHGFTHFAEHMLFKGTKRRSYYDIALEIDSVGGEINGATGKENTYYYVNIAADHYRKAVDIIADMYFNSQFKKKEFEKDTEVRYSQFIGRLNENGKEQEIIFVYPEKDAKKHIQNAQRRLKDKFENLYFP</sequence>
<comment type="similarity">
    <text evidence="1">Belongs to the peptidase M16 family.</text>
</comment>
<evidence type="ECO:0000313" key="3">
    <source>
        <dbReference type="EMBL" id="KKK92625.1"/>
    </source>
</evidence>
<dbReference type="Gene3D" id="3.30.830.10">
    <property type="entry name" value="Metalloenzyme, LuxS/M16 peptidase-like"/>
    <property type="match status" value="1"/>
</dbReference>
<dbReference type="SUPFAM" id="SSF63411">
    <property type="entry name" value="LuxS/MPP-like metallohydrolase"/>
    <property type="match status" value="1"/>
</dbReference>
<dbReference type="InterPro" id="IPR050361">
    <property type="entry name" value="MPP/UQCRC_Complex"/>
</dbReference>